<dbReference type="Gene3D" id="1.25.40.390">
    <property type="match status" value="1"/>
</dbReference>
<dbReference type="STRING" id="679190.HMPREF0650_1895"/>
<evidence type="ECO:0000259" key="6">
    <source>
        <dbReference type="Pfam" id="PF07980"/>
    </source>
</evidence>
<evidence type="ECO:0000259" key="7">
    <source>
        <dbReference type="Pfam" id="PF14322"/>
    </source>
</evidence>
<sequence length="686" mass="79249">MKRIKYIAIELLTVSLTLTTVSCSDYLKVDKYFKDIESIDHIFSDKESTMQWLSFCYSRLQGDNIEIGHSDICPTNFSDDQTFNEGEAGKRYRRFKLGEYGYGYAFQDYYTNSWPWAYDAIRQASIFLMNAHATEELNQKEIDDLKGQARFLRAYFYWLLIRKYGPVPIMPTEGADYTKSYDKLSYPRNTFDDCVDFIAEEMILAAKDLPEKRDNQNIARPTKGAALAVRAKVLTYAASPLYNGNTEMADFVDKQGNQLISQTYDEVKWAKAAAACRDLIDYADQTGIYRIYTTPVREKAIDNSFPATITPPVCEPYSSRPFPEGWADIDPFESYRSVFNGELYAAENPELIFTRGRNGDKGDLETNGAVTDLVRHQMPSSCGGWNIHGMTQKQCDAYDMADGTPYSREAVLEKYGNEQFTTKNNAKLHPYDHLPNNGIWLGYANREPRFYASVAYSGSIWYCSSSQENIYKNQQVFYYRGEGNGRVNSNERWVNTGIGIMKYVHPDDCAVGNGSFIKVKVEPTLRYADILLLYAEALNNLTTSHNIPTWDGKQTYTVSRDIQQMKRGVMPVRMRAGVPDYSEQTYASRDAFFKAIVHERQVELFNENQRFFDLRRWKIAEENEAEQVYGCNTNMSKEYRTQFYVPVRVPNLQTSFSRKQYFWPITYTELKRNRNMTQAPGWENYD</sequence>
<comment type="subcellular location">
    <subcellularLocation>
        <location evidence="1">Cell outer membrane</location>
    </subcellularLocation>
</comment>
<dbReference type="Pfam" id="PF14322">
    <property type="entry name" value="SusD-like_3"/>
    <property type="match status" value="1"/>
</dbReference>
<keyword evidence="4" id="KW-0472">Membrane</keyword>
<evidence type="ECO:0000313" key="8">
    <source>
        <dbReference type="EMBL" id="EFA91415.1"/>
    </source>
</evidence>
<evidence type="ECO:0000256" key="2">
    <source>
        <dbReference type="ARBA" id="ARBA00006275"/>
    </source>
</evidence>
<accession>D1W7K0</accession>
<protein>
    <submittedName>
        <fullName evidence="8">SusD family protein</fullName>
    </submittedName>
</protein>
<dbReference type="AlphaFoldDB" id="D1W7K0"/>
<dbReference type="InterPro" id="IPR012944">
    <property type="entry name" value="SusD_RagB_dom"/>
</dbReference>
<evidence type="ECO:0000256" key="1">
    <source>
        <dbReference type="ARBA" id="ARBA00004442"/>
    </source>
</evidence>
<dbReference type="InterPro" id="IPR033985">
    <property type="entry name" value="SusD-like_N"/>
</dbReference>
<dbReference type="PROSITE" id="PS51257">
    <property type="entry name" value="PROKAR_LIPOPROTEIN"/>
    <property type="match status" value="1"/>
</dbReference>
<name>D1W7K0_9BACT</name>
<keyword evidence="5" id="KW-0998">Cell outer membrane</keyword>
<dbReference type="EMBL" id="ADEG01000087">
    <property type="protein sequence ID" value="EFA91415.1"/>
    <property type="molecule type" value="Genomic_DNA"/>
</dbReference>
<feature type="domain" description="RagB/SusD" evidence="6">
    <location>
        <begin position="349"/>
        <end position="682"/>
    </location>
</feature>
<comment type="caution">
    <text evidence="8">The sequence shown here is derived from an EMBL/GenBank/DDBJ whole genome shotgun (WGS) entry which is preliminary data.</text>
</comment>
<evidence type="ECO:0000256" key="3">
    <source>
        <dbReference type="ARBA" id="ARBA00022729"/>
    </source>
</evidence>
<gene>
    <name evidence="8" type="ORF">HMPREF0650_1895</name>
</gene>
<keyword evidence="9" id="KW-1185">Reference proteome</keyword>
<dbReference type="eggNOG" id="COG0614">
    <property type="taxonomic scope" value="Bacteria"/>
</dbReference>
<keyword evidence="3" id="KW-0732">Signal</keyword>
<dbReference type="GO" id="GO:0009279">
    <property type="term" value="C:cell outer membrane"/>
    <property type="evidence" value="ECO:0007669"/>
    <property type="project" value="UniProtKB-SubCell"/>
</dbReference>
<organism evidence="8 9">
    <name type="scientific">Hoylesella buccalis ATCC 35310</name>
    <dbReference type="NCBI Taxonomy" id="679190"/>
    <lineage>
        <taxon>Bacteria</taxon>
        <taxon>Pseudomonadati</taxon>
        <taxon>Bacteroidota</taxon>
        <taxon>Bacteroidia</taxon>
        <taxon>Bacteroidales</taxon>
        <taxon>Prevotellaceae</taxon>
        <taxon>Hoylesella</taxon>
    </lineage>
</organism>
<dbReference type="RefSeq" id="WP_004350242.1">
    <property type="nucleotide sequence ID" value="NZ_ADEG01000087.1"/>
</dbReference>
<evidence type="ECO:0000256" key="5">
    <source>
        <dbReference type="ARBA" id="ARBA00023237"/>
    </source>
</evidence>
<evidence type="ECO:0000256" key="4">
    <source>
        <dbReference type="ARBA" id="ARBA00023136"/>
    </source>
</evidence>
<dbReference type="Proteomes" id="UP000005283">
    <property type="component" value="Unassembled WGS sequence"/>
</dbReference>
<proteinExistence type="inferred from homology"/>
<reference evidence="8 9" key="1">
    <citation type="submission" date="2009-12" db="EMBL/GenBank/DDBJ databases">
        <title>Genome Sequence of Prevotella buccalis ATCC 35310.</title>
        <authorList>
            <person name="Durkin A.S."/>
            <person name="Madupu R."/>
            <person name="Torralba M."/>
            <person name="Methe B."/>
            <person name="Sutton G."/>
            <person name="Strausberg R.L."/>
            <person name="Nelson K.E."/>
        </authorList>
    </citation>
    <scope>NUCLEOTIDE SEQUENCE [LARGE SCALE GENOMIC DNA]</scope>
    <source>
        <strain evidence="8 9">ATCC 35310</strain>
    </source>
</reference>
<dbReference type="InterPro" id="IPR011990">
    <property type="entry name" value="TPR-like_helical_dom_sf"/>
</dbReference>
<evidence type="ECO:0000313" key="9">
    <source>
        <dbReference type="Proteomes" id="UP000005283"/>
    </source>
</evidence>
<dbReference type="Pfam" id="PF07980">
    <property type="entry name" value="SusD_RagB"/>
    <property type="match status" value="1"/>
</dbReference>
<feature type="domain" description="SusD-like N-terminal" evidence="7">
    <location>
        <begin position="106"/>
        <end position="233"/>
    </location>
</feature>
<dbReference type="SUPFAM" id="SSF48452">
    <property type="entry name" value="TPR-like"/>
    <property type="match status" value="1"/>
</dbReference>
<comment type="similarity">
    <text evidence="2">Belongs to the SusD family.</text>
</comment>